<sequence>MPRAKQTAAAPGDHDEHEEAAPPVAASEEAPPVSEAANTKPAKAVPVVTFESEHASLIVYRKGKKVAMFVGGRFATSDASAIEALRGSELVREVGGDD</sequence>
<dbReference type="Proteomes" id="UP000050509">
    <property type="component" value="Unassembled WGS sequence"/>
</dbReference>
<organism evidence="2 3">
    <name type="scientific">Kouleothrix aurantiaca</name>
    <dbReference type="NCBI Taxonomy" id="186479"/>
    <lineage>
        <taxon>Bacteria</taxon>
        <taxon>Bacillati</taxon>
        <taxon>Chloroflexota</taxon>
        <taxon>Chloroflexia</taxon>
        <taxon>Chloroflexales</taxon>
        <taxon>Roseiflexineae</taxon>
        <taxon>Roseiflexaceae</taxon>
        <taxon>Kouleothrix</taxon>
    </lineage>
</organism>
<feature type="region of interest" description="Disordered" evidence="1">
    <location>
        <begin position="1"/>
        <end position="43"/>
    </location>
</feature>
<protein>
    <submittedName>
        <fullName evidence="2">Uncharacterized protein</fullName>
    </submittedName>
</protein>
<gene>
    <name evidence="2" type="ORF">SE17_35025</name>
</gene>
<evidence type="ECO:0000313" key="3">
    <source>
        <dbReference type="Proteomes" id="UP000050509"/>
    </source>
</evidence>
<evidence type="ECO:0000313" key="2">
    <source>
        <dbReference type="EMBL" id="KPV49009.1"/>
    </source>
</evidence>
<reference evidence="2 3" key="1">
    <citation type="submission" date="2015-09" db="EMBL/GenBank/DDBJ databases">
        <title>Draft genome sequence of Kouleothrix aurantiaca JCM 19913.</title>
        <authorList>
            <person name="Hemp J."/>
        </authorList>
    </citation>
    <scope>NUCLEOTIDE SEQUENCE [LARGE SCALE GENOMIC DNA]</scope>
    <source>
        <strain evidence="2 3">COM-B</strain>
    </source>
</reference>
<name>A0A0P9H4X9_9CHLR</name>
<comment type="caution">
    <text evidence="2">The sequence shown here is derived from an EMBL/GenBank/DDBJ whole genome shotgun (WGS) entry which is preliminary data.</text>
</comment>
<proteinExistence type="predicted"/>
<dbReference type="AlphaFoldDB" id="A0A0P9H4X9"/>
<keyword evidence="3" id="KW-1185">Reference proteome</keyword>
<dbReference type="EMBL" id="LJCR01002254">
    <property type="protein sequence ID" value="KPV49009.1"/>
    <property type="molecule type" value="Genomic_DNA"/>
</dbReference>
<feature type="compositionally biased region" description="Low complexity" evidence="1">
    <location>
        <begin position="21"/>
        <end position="37"/>
    </location>
</feature>
<accession>A0A0P9H4X9</accession>
<evidence type="ECO:0000256" key="1">
    <source>
        <dbReference type="SAM" id="MobiDB-lite"/>
    </source>
</evidence>